<gene>
    <name evidence="2" type="primary">CABZ01002339.1</name>
</gene>
<name>A0A1A7XGD7_9TELE</name>
<dbReference type="AlphaFoldDB" id="A0A1A7XGD7"/>
<accession>A0A1A7XGD7</accession>
<proteinExistence type="predicted"/>
<feature type="region of interest" description="Disordered" evidence="1">
    <location>
        <begin position="60"/>
        <end position="90"/>
    </location>
</feature>
<dbReference type="EMBL" id="HADW01015668">
    <property type="protein sequence ID" value="SBP17068.1"/>
    <property type="molecule type" value="Transcribed_RNA"/>
</dbReference>
<sequence>MWDLYSNFFIQKREPERFTQEQTEKIQGAHMSVMRWLNAPVTRSTSVQMKRFRKYIYDKKEQKEPSSSQRDPLSWLDDDVEPVAASQSIQ</sequence>
<evidence type="ECO:0000256" key="1">
    <source>
        <dbReference type="SAM" id="MobiDB-lite"/>
    </source>
</evidence>
<reference evidence="2" key="1">
    <citation type="submission" date="2016-05" db="EMBL/GenBank/DDBJ databases">
        <authorList>
            <person name="Lavstsen T."/>
            <person name="Jespersen J.S."/>
        </authorList>
    </citation>
    <scope>NUCLEOTIDE SEQUENCE</scope>
    <source>
        <tissue evidence="2">Brain</tissue>
    </source>
</reference>
<protein>
    <submittedName>
        <fullName evidence="2">Uncharacterized protein</fullName>
    </submittedName>
</protein>
<organism evidence="2">
    <name type="scientific">Iconisemion striatum</name>
    <dbReference type="NCBI Taxonomy" id="60296"/>
    <lineage>
        <taxon>Eukaryota</taxon>
        <taxon>Metazoa</taxon>
        <taxon>Chordata</taxon>
        <taxon>Craniata</taxon>
        <taxon>Vertebrata</taxon>
        <taxon>Euteleostomi</taxon>
        <taxon>Actinopterygii</taxon>
        <taxon>Neopterygii</taxon>
        <taxon>Teleostei</taxon>
        <taxon>Neoteleostei</taxon>
        <taxon>Acanthomorphata</taxon>
        <taxon>Ovalentaria</taxon>
        <taxon>Atherinomorphae</taxon>
        <taxon>Cyprinodontiformes</taxon>
        <taxon>Nothobranchiidae</taxon>
        <taxon>Iconisemion</taxon>
    </lineage>
</organism>
<evidence type="ECO:0000313" key="2">
    <source>
        <dbReference type="EMBL" id="SBP17068.1"/>
    </source>
</evidence>
<reference evidence="2" key="2">
    <citation type="submission" date="2016-06" db="EMBL/GenBank/DDBJ databases">
        <title>The genome of a short-lived fish provides insights into sex chromosome evolution and the genetic control of aging.</title>
        <authorList>
            <person name="Reichwald K."/>
            <person name="Felder M."/>
            <person name="Petzold A."/>
            <person name="Koch P."/>
            <person name="Groth M."/>
            <person name="Platzer M."/>
        </authorList>
    </citation>
    <scope>NUCLEOTIDE SEQUENCE</scope>
    <source>
        <tissue evidence="2">Brain</tissue>
    </source>
</reference>